<organism evidence="8">
    <name type="scientific">Medioppia subpectinata</name>
    <dbReference type="NCBI Taxonomy" id="1979941"/>
    <lineage>
        <taxon>Eukaryota</taxon>
        <taxon>Metazoa</taxon>
        <taxon>Ecdysozoa</taxon>
        <taxon>Arthropoda</taxon>
        <taxon>Chelicerata</taxon>
        <taxon>Arachnida</taxon>
        <taxon>Acari</taxon>
        <taxon>Acariformes</taxon>
        <taxon>Sarcoptiformes</taxon>
        <taxon>Oribatida</taxon>
        <taxon>Brachypylina</taxon>
        <taxon>Oppioidea</taxon>
        <taxon>Oppiidae</taxon>
        <taxon>Medioppia</taxon>
    </lineage>
</organism>
<feature type="domain" description="C2H2-type" evidence="7">
    <location>
        <begin position="527"/>
        <end position="550"/>
    </location>
</feature>
<dbReference type="InterPro" id="IPR036236">
    <property type="entry name" value="Znf_C2H2_sf"/>
</dbReference>
<dbReference type="PANTHER" id="PTHR24379:SF121">
    <property type="entry name" value="C2H2-TYPE DOMAIN-CONTAINING PROTEIN"/>
    <property type="match status" value="1"/>
</dbReference>
<dbReference type="EMBL" id="CAJPIZ010000610">
    <property type="protein sequence ID" value="CAG2101862.1"/>
    <property type="molecule type" value="Genomic_DNA"/>
</dbReference>
<dbReference type="GO" id="GO:0008270">
    <property type="term" value="F:zinc ion binding"/>
    <property type="evidence" value="ECO:0007669"/>
    <property type="project" value="UniProtKB-KW"/>
</dbReference>
<dbReference type="FunFam" id="3.30.160.60:FF:001049">
    <property type="entry name" value="zinc finger protein 319"/>
    <property type="match status" value="1"/>
</dbReference>
<feature type="compositionally biased region" description="Pro residues" evidence="6">
    <location>
        <begin position="155"/>
        <end position="166"/>
    </location>
</feature>
<keyword evidence="4" id="KW-0862">Zinc</keyword>
<dbReference type="InterPro" id="IPR013087">
    <property type="entry name" value="Znf_C2H2_type"/>
</dbReference>
<evidence type="ECO:0000256" key="2">
    <source>
        <dbReference type="ARBA" id="ARBA00022737"/>
    </source>
</evidence>
<evidence type="ECO:0000313" key="9">
    <source>
        <dbReference type="Proteomes" id="UP000759131"/>
    </source>
</evidence>
<evidence type="ECO:0000256" key="1">
    <source>
        <dbReference type="ARBA" id="ARBA00022723"/>
    </source>
</evidence>
<dbReference type="Proteomes" id="UP000759131">
    <property type="component" value="Unassembled WGS sequence"/>
</dbReference>
<dbReference type="Pfam" id="PF12874">
    <property type="entry name" value="zf-met"/>
    <property type="match status" value="1"/>
</dbReference>
<dbReference type="AlphaFoldDB" id="A0A7R9KEE3"/>
<feature type="region of interest" description="Disordered" evidence="6">
    <location>
        <begin position="972"/>
        <end position="999"/>
    </location>
</feature>
<dbReference type="PROSITE" id="PS50157">
    <property type="entry name" value="ZINC_FINGER_C2H2_2"/>
    <property type="match status" value="5"/>
</dbReference>
<keyword evidence="9" id="KW-1185">Reference proteome</keyword>
<keyword evidence="3 5" id="KW-0863">Zinc-finger</keyword>
<evidence type="ECO:0000256" key="5">
    <source>
        <dbReference type="PROSITE-ProRule" id="PRU00042"/>
    </source>
</evidence>
<dbReference type="OrthoDB" id="3561125at2759"/>
<dbReference type="EMBL" id="OC855185">
    <property type="protein sequence ID" value="CAD7621432.1"/>
    <property type="molecule type" value="Genomic_DNA"/>
</dbReference>
<dbReference type="Pfam" id="PF00096">
    <property type="entry name" value="zf-C2H2"/>
    <property type="match status" value="2"/>
</dbReference>
<gene>
    <name evidence="8" type="ORF">OSB1V03_LOCUS1903</name>
</gene>
<dbReference type="SUPFAM" id="SSF57667">
    <property type="entry name" value="beta-beta-alpha zinc fingers"/>
    <property type="match status" value="1"/>
</dbReference>
<dbReference type="SMART" id="SM00355">
    <property type="entry name" value="ZnF_C2H2"/>
    <property type="match status" value="14"/>
</dbReference>
<dbReference type="PANTHER" id="PTHR24379">
    <property type="entry name" value="KRAB AND ZINC FINGER DOMAIN-CONTAINING"/>
    <property type="match status" value="1"/>
</dbReference>
<name>A0A7R9KEE3_9ACAR</name>
<feature type="region of interest" description="Disordered" evidence="6">
    <location>
        <begin position="447"/>
        <end position="478"/>
    </location>
</feature>
<accession>A0A7R9KEE3</accession>
<dbReference type="PROSITE" id="PS00028">
    <property type="entry name" value="ZINC_FINGER_C2H2_1"/>
    <property type="match status" value="8"/>
</dbReference>
<evidence type="ECO:0000256" key="4">
    <source>
        <dbReference type="ARBA" id="ARBA00022833"/>
    </source>
</evidence>
<evidence type="ECO:0000256" key="3">
    <source>
        <dbReference type="ARBA" id="ARBA00022771"/>
    </source>
</evidence>
<dbReference type="Gene3D" id="3.30.160.60">
    <property type="entry name" value="Classic Zinc Finger"/>
    <property type="match status" value="4"/>
</dbReference>
<feature type="domain" description="C2H2-type" evidence="7">
    <location>
        <begin position="566"/>
        <end position="594"/>
    </location>
</feature>
<evidence type="ECO:0000256" key="6">
    <source>
        <dbReference type="SAM" id="MobiDB-lite"/>
    </source>
</evidence>
<feature type="domain" description="C2H2-type" evidence="7">
    <location>
        <begin position="934"/>
        <end position="964"/>
    </location>
</feature>
<feature type="compositionally biased region" description="Polar residues" evidence="6">
    <location>
        <begin position="465"/>
        <end position="478"/>
    </location>
</feature>
<evidence type="ECO:0000313" key="8">
    <source>
        <dbReference type="EMBL" id="CAD7621432.1"/>
    </source>
</evidence>
<proteinExistence type="predicted"/>
<reference evidence="8" key="1">
    <citation type="submission" date="2020-11" db="EMBL/GenBank/DDBJ databases">
        <authorList>
            <person name="Tran Van P."/>
        </authorList>
    </citation>
    <scope>NUCLEOTIDE SEQUENCE</scope>
</reference>
<keyword evidence="2" id="KW-0677">Repeat</keyword>
<evidence type="ECO:0000259" key="7">
    <source>
        <dbReference type="PROSITE" id="PS50157"/>
    </source>
</evidence>
<keyword evidence="1" id="KW-0479">Metal-binding</keyword>
<protein>
    <recommendedName>
        <fullName evidence="7">C2H2-type domain-containing protein</fullName>
    </recommendedName>
</protein>
<sequence>MDSGVVTNGCLNCDHLSRVADRLKRQNVLLRDQQLVSHHQNNAFNHIHRLSIASLHVLEQIIDRLDTSCGSISFVDAIDALTHDIESDCESRPSSVRSRDIWTPEVEDEAIYPHKFGPKNNVEVTHEEPIIKPAIPEPEIPVPGLPDPALIDPAVPEPALPDPGLPDPGIDEMHEDLVNDINVIPVPEERELTVEELRVNYRDIRQDLNNWIKQLDLTNSITSYPRFPCIKYVDNTIGNDSDNESISSNPMVPYSPPSLAYRNAERNLFTKLSSKEIENLTNNGPIIRSKSCPKSRKQTIGCRYKDCRFRTSRGQLGIDEHTRLIHGNAVAVTTSAPTAAKPSAVARSEGSRGLHCPYTGCNYTTTSGKSLRANLQKHIKRTHRNKPFKGNTVKVNFGQKVGSTQQKISSFLKSKRIERCTFNGCDYTTIWGVGTLNKHLRAKHGLRSIASPKTESKPQAFGSPTRPQSGPNPSTQTTSIAKRLTALQSPVKTNGLPLRCTKCSFVTRGGFTKLKKHMAIHSRELPFKCTECDASFGRTSHLTNHQKNNHKSVVMSTTLPKRNYQNQCTQCSKEFRWPSDLRRHVLSSHKISRPNTYGRNATAFEDLKPTISEQHTCPHDDCRFTTDDLDDLQKHVVMHYIKKEKGIKLSDIEIETSGTTSDSNYVVKQEFGSNESKPKSSLSLSKRIMNSLFKCDEKDCDFSCNNSEEWVKHNDWHQSKEKPRFKCIRCQKSYSKHSQLKAHQRSKRHVSYDCEFCQEMFKTPNLRVQHMISAQHMSNGSDPQMTNTVVESKSPNNHMFGSELMNMLSKPQIETNPTNANYFAKCPYIKCRQKFKLRAVMTFHFNKCHKNIKDESLICLTEGMSRCPDCGQVFNNKSNMKRHRTKVHRNDTTREGTSLLKPSTDMLTINPEIFNASFPSLTSSQSLDPQPNSYFCRRNGCGKWFDSPLRLREHLNAEHNREIKAKVEALETESEDLVDDTSPEELEEGVLPEDMEEEGVSPEEAYDEDDHSTRCDICNVDLGSAQGLDLHFKYVHFQVSDESETIEESIKPLQPLADPTPEVEQIFETIVPQSDDNYDMITLD</sequence>
<feature type="region of interest" description="Disordered" evidence="6">
    <location>
        <begin position="141"/>
        <end position="167"/>
    </location>
</feature>
<feature type="domain" description="C2H2-type" evidence="7">
    <location>
        <begin position="725"/>
        <end position="749"/>
    </location>
</feature>
<feature type="domain" description="C2H2-type" evidence="7">
    <location>
        <begin position="865"/>
        <end position="893"/>
    </location>
</feature>